<evidence type="ECO:0000313" key="2">
    <source>
        <dbReference type="Proteomes" id="UP000815325"/>
    </source>
</evidence>
<protein>
    <submittedName>
        <fullName evidence="1">Uncharacterized protein</fullName>
    </submittedName>
</protein>
<gene>
    <name evidence="1" type="ORF">DUNSADRAFT_5465</name>
</gene>
<dbReference type="Proteomes" id="UP000815325">
    <property type="component" value="Unassembled WGS sequence"/>
</dbReference>
<organism evidence="1 2">
    <name type="scientific">Dunaliella salina</name>
    <name type="common">Green alga</name>
    <name type="synonym">Protococcus salinus</name>
    <dbReference type="NCBI Taxonomy" id="3046"/>
    <lineage>
        <taxon>Eukaryota</taxon>
        <taxon>Viridiplantae</taxon>
        <taxon>Chlorophyta</taxon>
        <taxon>core chlorophytes</taxon>
        <taxon>Chlorophyceae</taxon>
        <taxon>CS clade</taxon>
        <taxon>Chlamydomonadales</taxon>
        <taxon>Dunaliellaceae</taxon>
        <taxon>Dunaliella</taxon>
    </lineage>
</organism>
<sequence length="241" mass="26919">MVFKDAYQAGAKQMWAADAHTQLQELLKQPNQVDLPPAMYEDCIGREDAAHYDELEGESIVISPQEDAPSRTPRTAASVRSKASNIYRTAKSLKQQRSQVLGKKDAGGAEMLTVHPEADALEGDSRPLHLKKFNVAWIGEPKLPLNELAKARTEFNRSRNSKEVLLPPVFKQQAADMITARNHYEQTMEGLRLTYVAARRQQQQAALRESAARRKDLQTRSLQPLVKQSVSLGSTLDSTLL</sequence>
<proteinExistence type="predicted"/>
<evidence type="ECO:0000313" key="1">
    <source>
        <dbReference type="EMBL" id="KAF5825999.1"/>
    </source>
</evidence>
<reference evidence="1" key="1">
    <citation type="submission" date="2017-08" db="EMBL/GenBank/DDBJ databases">
        <authorList>
            <person name="Polle J.E."/>
            <person name="Barry K."/>
            <person name="Cushman J."/>
            <person name="Schmutz J."/>
            <person name="Tran D."/>
            <person name="Hathwaick L.T."/>
            <person name="Yim W.C."/>
            <person name="Jenkins J."/>
            <person name="Mckie-Krisberg Z.M."/>
            <person name="Prochnik S."/>
            <person name="Lindquist E."/>
            <person name="Dockter R.B."/>
            <person name="Adam C."/>
            <person name="Molina H."/>
            <person name="Bunkerborg J."/>
            <person name="Jin E."/>
            <person name="Buchheim M."/>
            <person name="Magnuson J."/>
        </authorList>
    </citation>
    <scope>NUCLEOTIDE SEQUENCE</scope>
    <source>
        <strain evidence="1">CCAP 19/18</strain>
    </source>
</reference>
<comment type="caution">
    <text evidence="1">The sequence shown here is derived from an EMBL/GenBank/DDBJ whole genome shotgun (WGS) entry which is preliminary data.</text>
</comment>
<name>A0ABQ7FUA2_DUNSA</name>
<accession>A0ABQ7FUA2</accession>
<dbReference type="EMBL" id="MU071527">
    <property type="protein sequence ID" value="KAF5825999.1"/>
    <property type="molecule type" value="Genomic_DNA"/>
</dbReference>
<keyword evidence="2" id="KW-1185">Reference proteome</keyword>